<comment type="caution">
    <text evidence="4">The sequence shown here is derived from an EMBL/GenBank/DDBJ whole genome shotgun (WGS) entry which is preliminary data.</text>
</comment>
<evidence type="ECO:0000256" key="1">
    <source>
        <dbReference type="ARBA" id="ARBA00008898"/>
    </source>
</evidence>
<dbReference type="GO" id="GO:0052874">
    <property type="term" value="F:FMN reductase (NADH) activity"/>
    <property type="evidence" value="ECO:0007669"/>
    <property type="project" value="UniProtKB-EC"/>
</dbReference>
<organism evidence="4">
    <name type="scientific">mine drainage metagenome</name>
    <dbReference type="NCBI Taxonomy" id="410659"/>
    <lineage>
        <taxon>unclassified sequences</taxon>
        <taxon>metagenomes</taxon>
        <taxon>ecological metagenomes</taxon>
    </lineage>
</organism>
<dbReference type="GO" id="GO:0010181">
    <property type="term" value="F:FMN binding"/>
    <property type="evidence" value="ECO:0007669"/>
    <property type="project" value="InterPro"/>
</dbReference>
<dbReference type="EMBL" id="MLJW01000111">
    <property type="protein sequence ID" value="OIQ99043.1"/>
    <property type="molecule type" value="Genomic_DNA"/>
</dbReference>
<evidence type="ECO:0000256" key="2">
    <source>
        <dbReference type="ARBA" id="ARBA00023002"/>
    </source>
</evidence>
<dbReference type="AlphaFoldDB" id="A0A1J5SBF0"/>
<dbReference type="PANTHER" id="PTHR30466:SF11">
    <property type="entry name" value="FLAVIN-DEPENDENT MONOOXYGENASE, REDUCTASE SUBUNIT HSAB"/>
    <property type="match status" value="1"/>
</dbReference>
<evidence type="ECO:0000313" key="4">
    <source>
        <dbReference type="EMBL" id="OIQ99043.1"/>
    </source>
</evidence>
<dbReference type="EC" id="1.5.1.42" evidence="4"/>
<dbReference type="SMART" id="SM00903">
    <property type="entry name" value="Flavin_Reduct"/>
    <property type="match status" value="1"/>
</dbReference>
<dbReference type="InterPro" id="IPR002563">
    <property type="entry name" value="Flavin_Rdtase-like_dom"/>
</dbReference>
<dbReference type="SUPFAM" id="SSF50475">
    <property type="entry name" value="FMN-binding split barrel"/>
    <property type="match status" value="1"/>
</dbReference>
<dbReference type="InterPro" id="IPR050268">
    <property type="entry name" value="NADH-dep_flavin_reductase"/>
</dbReference>
<sequence>MNRFDPRAFRNALGSYTTGVAVITTRTQDGSAAGLTINSFASVSLDPPLVLWSLSLYSLSLPAFQNCSHYAINVLAQDQQALSQRFAAPQADKFVGLDFTVGAGGALLLPGCCAWFECRNETHHAGGDHLIFVGQVESFARFDRPPLVFQGGQYRQLDPSLNGQR</sequence>
<keyword evidence="2 4" id="KW-0560">Oxidoreductase</keyword>
<protein>
    <submittedName>
        <fullName evidence="4">FMN reductase (NADH) NtaB</fullName>
        <ecNumber evidence="4">1.5.1.42</ecNumber>
    </submittedName>
</protein>
<dbReference type="PANTHER" id="PTHR30466">
    <property type="entry name" value="FLAVIN REDUCTASE"/>
    <property type="match status" value="1"/>
</dbReference>
<feature type="domain" description="Flavin reductase like" evidence="3">
    <location>
        <begin position="13"/>
        <end position="156"/>
    </location>
</feature>
<dbReference type="Pfam" id="PF01613">
    <property type="entry name" value="Flavin_Reduct"/>
    <property type="match status" value="1"/>
</dbReference>
<dbReference type="InterPro" id="IPR012349">
    <property type="entry name" value="Split_barrel_FMN-bd"/>
</dbReference>
<dbReference type="Gene3D" id="2.30.110.10">
    <property type="entry name" value="Electron Transport, Fmn-binding Protein, Chain A"/>
    <property type="match status" value="1"/>
</dbReference>
<proteinExistence type="inferred from homology"/>
<name>A0A1J5SBF0_9ZZZZ</name>
<accession>A0A1J5SBF0</accession>
<comment type="similarity">
    <text evidence="1">Belongs to the non-flavoprotein flavin reductase family.</text>
</comment>
<gene>
    <name evidence="4" type="primary">ntaB_1</name>
    <name evidence="4" type="ORF">GALL_189570</name>
</gene>
<reference evidence="4" key="1">
    <citation type="submission" date="2016-10" db="EMBL/GenBank/DDBJ databases">
        <title>Sequence of Gallionella enrichment culture.</title>
        <authorList>
            <person name="Poehlein A."/>
            <person name="Muehling M."/>
            <person name="Daniel R."/>
        </authorList>
    </citation>
    <scope>NUCLEOTIDE SEQUENCE</scope>
</reference>
<evidence type="ECO:0000259" key="3">
    <source>
        <dbReference type="SMART" id="SM00903"/>
    </source>
</evidence>
<dbReference type="GO" id="GO:0042602">
    <property type="term" value="F:riboflavin reductase (NADPH) activity"/>
    <property type="evidence" value="ECO:0007669"/>
    <property type="project" value="TreeGrafter"/>
</dbReference>